<feature type="domain" description="Helicase ATP-binding" evidence="3">
    <location>
        <begin position="110"/>
        <end position="311"/>
    </location>
</feature>
<sequence length="1995" mass="214797">MNASNSNLLPAIGHLAQRSARGMVARSRLASMGLNALLLRVLSAPPGAPTALIADPVIEAAKSWRLAHETMGDLAGGILTADLVNALDRAPGNRMARDSQPRQHQLEAWRASLEGDKSVLVTAGTGAGKTECFLIPILQDILANPRPGGGVRAILLYPLNALIESQRERLAAWAVGLGGKVRFALLNGDTPETEREAAIKSDRVELRSRARIRECPPEILVTNITMLEYLLLRTKDQPLLEASQGALRWIVLDEAHSYIGSQAAEMALLLRRVRAGFGVASEDVRLMATSATIGGEADAPAKLRAYAAALAGQNKVRIAVIEGKEDAPVLPKPGADTPLDADVLARMTPEAAGAVLAPHPRVQNLWHEMATEGLTLSRVAMVLSGDPTKRAAAARMLDLLGRATRQGRRLLPWRGHLFHRAQGGIWACPDAACGCRQPELAADGAGWPFGAVWFSARPRCDCGAPVYEVVSCSDCGQVFLQGVFHGGAEPRLEPPEPGEGDDYALDAEPDEGEVMAAETGKAWLMPGEDVWLADDTRIFDNAAPEGIRARRVQIVYDPSDRKCCDRDGSARLMGLRFGPAFLMGNALGGLMDDIVPPDGAPGLPAGGRRALTFTDSRQGVARLAAKLQQDAERGLTRAFLWHRVQEGAIGDPAQIAKLQDDVAKLRAVGLDDMAEDKERELAKLTGASSAPVAWRDLVQRLAGHVDLTDHAGDIWRSRRIGKEMADDPLKLSEAFLFRELFRRPRVQNNPETMGLVRLVFPAMAERARLAGPPAPLAQAGVDAEGWAALAHLAVDMVFRQSLAVEIPREMVPLVAPRYGLLNTIHPADAPPEQLAERSRRWPGPRSKRNKLVKLVYALTGGSPDSALDQDRTGEVLAALWSLICGGAARDIGQGAWRLDFGRAAVERLDRAWLCPVTRRPYGWSVAGRSPNDATQTMVELSFPRLPVVNAGGLTPEQRAQAALWAETNPEVAALRARGLWTDMHDRLAAFPPYIRAQEHSAQIQRPTLKRYEEKFREGKINLLNCSTTMEMGVDIADVRLVVNSNVPPALSNYRQRSGRAGRRGEPWAFTLTFCRDLPLDHRVFDNPSVFLRRPIVAPKVWFDSPSLVQRHVNAALLAAWLSENGGQDVRGSIGAFLGAGQTANEAVLPGALADAFLIALDGDGGVAQRPRIAPLVTGTCLAARDPQSLIVQCHSEFALLVQRWRAEHGILLEGALAAPDKDARKAIELRAQRLAGEFFLGELARRGFTPAYGFPTDVVSFANISERQVDDVGGESYFRRGTASRPLDQAIREYAPGAELVIDGLVHQSEGILPAWEAGTDASGLEDLRTLWSCHSCHSFGLDNTDPSVCPNCGHTQLTFRKVLRPAGFLGGKPAHVGYENLVHVETDPLRLSAHGGDWVALGDGVGRMRCDPAGLVAPSVAGPLGGGFAICLDCGRAEAEARPQPGIYTVLSKTMRFHRPLMRGRHLKLTQDGYCPSANTPGRIQQNIHLAQITRTDIWEWQLPLGATAGGAMALAAALREALAERLGVEPDEIGPATDRSTGPAQEVRLSLFLYDRAAGGAGLVARMAEPSMLEACLDRAVSQLDCPDGCRKGCPSCILRPDLNRRDLVLDRPGALELGQELHRRLALDPSEQVFGPATRLAGRSAVDLLAERAQSGRLKSLDIWLHGDPAAWDLGGWRLRRVLDRAVVAGVRARLHLSNEALTGAGFDLSCKLGVFALSAVADLHRADISPMAAGARVIAGFDCGNGGEALAVLDPTEALPGTEWGSGAIAPVITGPAPELAIGARLSALRLVELGVGNAHLLNVGNEMDGPVAGFGQRFWKWLAAKAPLEITAMRSVGVRSLIYSDRYLLTPFTLRLLSEVLKSSPGAAGARKEISLAFADRARDEPRLLHDAFPSDAVRCDVMRQLAPGSVVTLQSKSRMAHGRSLAIILEDGRQLTIHLDQGFAGWRVSGVHRHDFTASDAVQARAISATVFDINGDGMVGAPIAIRRT</sequence>
<dbReference type="SUPFAM" id="SSF52540">
    <property type="entry name" value="P-loop containing nucleoside triphosphate hydrolases"/>
    <property type="match status" value="2"/>
</dbReference>
<reference evidence="5 6" key="1">
    <citation type="submission" date="2016-12" db="EMBL/GenBank/DDBJ databases">
        <title>Comparison of Traditional DNA-DNA Hybridization with In Silico Genomic Analysis.</title>
        <authorList>
            <person name="Nicholson A.C."/>
            <person name="Humrighouse B.W."/>
            <person name="Graziano J."/>
            <person name="Lasker B."/>
            <person name="Whitney A.M."/>
            <person name="Mcquiston J.R."/>
        </authorList>
    </citation>
    <scope>NUCLEOTIDE SEQUENCE [LARGE SCALE GENOMIC DNA]</scope>
    <source>
        <strain evidence="5 6">H2240</strain>
    </source>
</reference>
<dbReference type="InterPro" id="IPR011545">
    <property type="entry name" value="DEAD/DEAH_box_helicase_dom"/>
</dbReference>
<dbReference type="GO" id="GO:0003676">
    <property type="term" value="F:nucleic acid binding"/>
    <property type="evidence" value="ECO:0007669"/>
    <property type="project" value="InterPro"/>
</dbReference>
<evidence type="ECO:0000313" key="6">
    <source>
        <dbReference type="Proteomes" id="UP000196878"/>
    </source>
</evidence>
<dbReference type="InterPro" id="IPR027417">
    <property type="entry name" value="P-loop_NTPase"/>
</dbReference>
<dbReference type="Gene3D" id="3.40.50.300">
    <property type="entry name" value="P-loop containing nucleotide triphosphate hydrolases"/>
    <property type="match status" value="2"/>
</dbReference>
<dbReference type="InterPro" id="IPR014001">
    <property type="entry name" value="Helicase_ATP-bd"/>
</dbReference>
<dbReference type="InterPro" id="IPR001650">
    <property type="entry name" value="Helicase_C-like"/>
</dbReference>
<dbReference type="EMBL" id="NIPW01000027">
    <property type="protein sequence ID" value="OWJ76647.1"/>
    <property type="molecule type" value="Genomic_DNA"/>
</dbReference>
<dbReference type="GO" id="GO:0036297">
    <property type="term" value="P:interstrand cross-link repair"/>
    <property type="evidence" value="ECO:0007669"/>
    <property type="project" value="TreeGrafter"/>
</dbReference>
<dbReference type="PANTHER" id="PTHR47957:SF3">
    <property type="entry name" value="ATP-DEPENDENT HELICASE HRQ1"/>
    <property type="match status" value="1"/>
</dbReference>
<dbReference type="PROSITE" id="PS51192">
    <property type="entry name" value="HELICASE_ATP_BIND_1"/>
    <property type="match status" value="1"/>
</dbReference>
<evidence type="ECO:0000313" key="5">
    <source>
        <dbReference type="EMBL" id="OWJ76647.1"/>
    </source>
</evidence>
<dbReference type="InterPro" id="IPR018973">
    <property type="entry name" value="MZB"/>
</dbReference>
<dbReference type="OrthoDB" id="9815222at2"/>
<evidence type="ECO:0000256" key="1">
    <source>
        <dbReference type="ARBA" id="ARBA00022741"/>
    </source>
</evidence>
<keyword evidence="1" id="KW-0547">Nucleotide-binding</keyword>
<feature type="domain" description="Helicase C-terminal" evidence="4">
    <location>
        <begin position="932"/>
        <end position="1106"/>
    </location>
</feature>
<dbReference type="GO" id="GO:0005524">
    <property type="term" value="F:ATP binding"/>
    <property type="evidence" value="ECO:0007669"/>
    <property type="project" value="UniProtKB-KW"/>
</dbReference>
<dbReference type="GO" id="GO:0043138">
    <property type="term" value="F:3'-5' DNA helicase activity"/>
    <property type="evidence" value="ECO:0007669"/>
    <property type="project" value="TreeGrafter"/>
</dbReference>
<dbReference type="GO" id="GO:0006289">
    <property type="term" value="P:nucleotide-excision repair"/>
    <property type="evidence" value="ECO:0007669"/>
    <property type="project" value="TreeGrafter"/>
</dbReference>
<evidence type="ECO:0000259" key="4">
    <source>
        <dbReference type="PROSITE" id="PS51194"/>
    </source>
</evidence>
<dbReference type="RefSeq" id="WP_088216085.1">
    <property type="nucleotide sequence ID" value="NZ_NIPW01000027.1"/>
</dbReference>
<proteinExistence type="predicted"/>
<dbReference type="SMART" id="SM00490">
    <property type="entry name" value="HELICc"/>
    <property type="match status" value="1"/>
</dbReference>
<gene>
    <name evidence="5" type="ORF">CDV49_14265</name>
</gene>
<dbReference type="Pfam" id="PF09369">
    <property type="entry name" value="MZB"/>
    <property type="match status" value="1"/>
</dbReference>
<accession>A0A212A9F0</accession>
<dbReference type="PROSITE" id="PS51194">
    <property type="entry name" value="HELICASE_CTER"/>
    <property type="match status" value="1"/>
</dbReference>
<dbReference type="Pfam" id="PF00271">
    <property type="entry name" value="Helicase_C"/>
    <property type="match status" value="1"/>
</dbReference>
<name>A0A212A9F0_9RHOB</name>
<keyword evidence="2" id="KW-0067">ATP-binding</keyword>
<evidence type="ECO:0000256" key="2">
    <source>
        <dbReference type="ARBA" id="ARBA00022840"/>
    </source>
</evidence>
<organism evidence="5 6">
    <name type="scientific">Haematobacter genomosp. 1</name>
    <dbReference type="NCBI Taxonomy" id="366618"/>
    <lineage>
        <taxon>Bacteria</taxon>
        <taxon>Pseudomonadati</taxon>
        <taxon>Pseudomonadota</taxon>
        <taxon>Alphaproteobacteria</taxon>
        <taxon>Rhodobacterales</taxon>
        <taxon>Paracoccaceae</taxon>
        <taxon>Haematobacter</taxon>
    </lineage>
</organism>
<comment type="caution">
    <text evidence="5">The sequence shown here is derived from an EMBL/GenBank/DDBJ whole genome shotgun (WGS) entry which is preliminary data.</text>
</comment>
<dbReference type="PANTHER" id="PTHR47957">
    <property type="entry name" value="ATP-DEPENDENT HELICASE HRQ1"/>
    <property type="match status" value="1"/>
</dbReference>
<keyword evidence="6" id="KW-1185">Reference proteome</keyword>
<dbReference type="Proteomes" id="UP000196878">
    <property type="component" value="Unassembled WGS sequence"/>
</dbReference>
<dbReference type="Pfam" id="PF00270">
    <property type="entry name" value="DEAD"/>
    <property type="match status" value="1"/>
</dbReference>
<evidence type="ECO:0000259" key="3">
    <source>
        <dbReference type="PROSITE" id="PS51192"/>
    </source>
</evidence>
<evidence type="ECO:0008006" key="7">
    <source>
        <dbReference type="Google" id="ProtNLM"/>
    </source>
</evidence>
<protein>
    <recommendedName>
        <fullName evidence="7">ATP-dependent helicase</fullName>
    </recommendedName>
</protein>
<dbReference type="SMART" id="SM00487">
    <property type="entry name" value="DEXDc"/>
    <property type="match status" value="1"/>
</dbReference>